<dbReference type="InterPro" id="IPR009057">
    <property type="entry name" value="Homeodomain-like_sf"/>
</dbReference>
<protein>
    <submittedName>
        <fullName evidence="7">Response regulator</fullName>
    </submittedName>
</protein>
<evidence type="ECO:0000259" key="6">
    <source>
        <dbReference type="PROSITE" id="PS50110"/>
    </source>
</evidence>
<dbReference type="Gene3D" id="1.10.10.60">
    <property type="entry name" value="Homeodomain-like"/>
    <property type="match status" value="2"/>
</dbReference>
<keyword evidence="3" id="KW-0804">Transcription</keyword>
<feature type="domain" description="Response regulatory" evidence="6">
    <location>
        <begin position="2"/>
        <end position="119"/>
    </location>
</feature>
<dbReference type="SMART" id="SM00342">
    <property type="entry name" value="HTH_ARAC"/>
    <property type="match status" value="1"/>
</dbReference>
<evidence type="ECO:0000256" key="4">
    <source>
        <dbReference type="PROSITE-ProRule" id="PRU00169"/>
    </source>
</evidence>
<dbReference type="CDD" id="cd17536">
    <property type="entry name" value="REC_YesN-like"/>
    <property type="match status" value="1"/>
</dbReference>
<name>A0ABU6PZT3_9BACL</name>
<dbReference type="InterPro" id="IPR018060">
    <property type="entry name" value="HTH_AraC"/>
</dbReference>
<dbReference type="InterPro" id="IPR011006">
    <property type="entry name" value="CheY-like_superfamily"/>
</dbReference>
<evidence type="ECO:0000259" key="5">
    <source>
        <dbReference type="PROSITE" id="PS01124"/>
    </source>
</evidence>
<keyword evidence="2" id="KW-0238">DNA-binding</keyword>
<evidence type="ECO:0000256" key="3">
    <source>
        <dbReference type="ARBA" id="ARBA00023163"/>
    </source>
</evidence>
<dbReference type="PROSITE" id="PS50110">
    <property type="entry name" value="RESPONSE_REGULATORY"/>
    <property type="match status" value="1"/>
</dbReference>
<dbReference type="SUPFAM" id="SSF52172">
    <property type="entry name" value="CheY-like"/>
    <property type="match status" value="1"/>
</dbReference>
<dbReference type="Pfam" id="PF00072">
    <property type="entry name" value="Response_reg"/>
    <property type="match status" value="1"/>
</dbReference>
<evidence type="ECO:0000313" key="8">
    <source>
        <dbReference type="Proteomes" id="UP001343257"/>
    </source>
</evidence>
<keyword evidence="8" id="KW-1185">Reference proteome</keyword>
<dbReference type="Pfam" id="PF12833">
    <property type="entry name" value="HTH_18"/>
    <property type="match status" value="1"/>
</dbReference>
<evidence type="ECO:0000256" key="1">
    <source>
        <dbReference type="ARBA" id="ARBA00023015"/>
    </source>
</evidence>
<organism evidence="7 8">
    <name type="scientific">Paenibacillus chibensis</name>
    <dbReference type="NCBI Taxonomy" id="59846"/>
    <lineage>
        <taxon>Bacteria</taxon>
        <taxon>Bacillati</taxon>
        <taxon>Bacillota</taxon>
        <taxon>Bacilli</taxon>
        <taxon>Bacillales</taxon>
        <taxon>Paenibacillaceae</taxon>
        <taxon>Paenibacillus</taxon>
    </lineage>
</organism>
<keyword evidence="1" id="KW-0805">Transcription regulation</keyword>
<dbReference type="PROSITE" id="PS01124">
    <property type="entry name" value="HTH_ARAC_FAMILY_2"/>
    <property type="match status" value="1"/>
</dbReference>
<dbReference type="SMART" id="SM00448">
    <property type="entry name" value="REC"/>
    <property type="match status" value="1"/>
</dbReference>
<reference evidence="7 8" key="1">
    <citation type="submission" date="2023-03" db="EMBL/GenBank/DDBJ databases">
        <title>Bacillus Genome Sequencing.</title>
        <authorList>
            <person name="Dunlap C."/>
        </authorList>
    </citation>
    <scope>NUCLEOTIDE SEQUENCE [LARGE SCALE GENOMIC DNA]</scope>
    <source>
        <strain evidence="7 8">NRS-52</strain>
    </source>
</reference>
<dbReference type="PANTHER" id="PTHR43280:SF10">
    <property type="entry name" value="REGULATORY PROTEIN POCR"/>
    <property type="match status" value="1"/>
</dbReference>
<keyword evidence="4" id="KW-0597">Phosphoprotein</keyword>
<feature type="domain" description="HTH araC/xylS-type" evidence="5">
    <location>
        <begin position="411"/>
        <end position="509"/>
    </location>
</feature>
<gene>
    <name evidence="7" type="ORF">P9847_21385</name>
</gene>
<dbReference type="PANTHER" id="PTHR43280">
    <property type="entry name" value="ARAC-FAMILY TRANSCRIPTIONAL REGULATOR"/>
    <property type="match status" value="1"/>
</dbReference>
<proteinExistence type="predicted"/>
<dbReference type="EMBL" id="JARTLD010000056">
    <property type="protein sequence ID" value="MED5019849.1"/>
    <property type="molecule type" value="Genomic_DNA"/>
</dbReference>
<dbReference type="SUPFAM" id="SSF46689">
    <property type="entry name" value="Homeodomain-like"/>
    <property type="match status" value="2"/>
</dbReference>
<evidence type="ECO:0000313" key="7">
    <source>
        <dbReference type="EMBL" id="MED5019849.1"/>
    </source>
</evidence>
<accession>A0ABU6PZT3</accession>
<dbReference type="Proteomes" id="UP001343257">
    <property type="component" value="Unassembled WGS sequence"/>
</dbReference>
<dbReference type="Gene3D" id="3.40.50.2300">
    <property type="match status" value="1"/>
</dbReference>
<feature type="modified residue" description="4-aspartylphosphate" evidence="4">
    <location>
        <position position="54"/>
    </location>
</feature>
<sequence>MRIMIVDDEMLIRESLAKLQSWSEIGCEIVALAGNGAEALESIASTKPDVIITDIRMPVMDGLQLAERVRELYPSISLIFVTAYGDFEYARHAIKLGVADFITKPVQTEEVILAVDLLKQGVRHLNEERRIHQERCLGMLFAGGKPKPEDPVYAELLGSELILMSVEVDNIEMLHHTGKPVSMLALRELVCCMLKYDPFPYWTYLEPKGIGLLLIARASSTVDCKIAAVRIARDIVAAAEESFGHTVSVGISDRVSSPEELRNAKEEVRECLDYRMLLGKGSVVSSEAISFLERKRNEVEAESMRELSVMIRQGDLAALKVFLRSVYREMLSKGLNKSQVQRYASMLVSEANSVLEECMSAKGKETLETMHKSLLSYDTLRDLMGYLEQILTQAAQSCRMGEQHAAARVLREVQDYIGSHYQGEITLTSLAQHLHMNHSYLSRLIKKETGRNFRDLLWEFRIEESKELLKRSGMRAYEAAYQVGFKDPAHYSQLFKKTVGITPTEYRDSLAVK</sequence>
<comment type="caution">
    <text evidence="7">The sequence shown here is derived from an EMBL/GenBank/DDBJ whole genome shotgun (WGS) entry which is preliminary data.</text>
</comment>
<dbReference type="RefSeq" id="WP_328281032.1">
    <property type="nucleotide sequence ID" value="NZ_JARTLD010000056.1"/>
</dbReference>
<dbReference type="InterPro" id="IPR001789">
    <property type="entry name" value="Sig_transdc_resp-reg_receiver"/>
</dbReference>
<evidence type="ECO:0000256" key="2">
    <source>
        <dbReference type="ARBA" id="ARBA00023125"/>
    </source>
</evidence>